<sequence length="287" mass="29508">MRTAIATALVALCLIGAVTWIAASRAGPVARCPDGMLPFGPRCCGEGQHLDTENRCQGTPTRCAAALRPTPEGCVSDSDPVTIPGGTLRLGPGDWEAQGIVEPHEASLPPFALDRFEVTEARYTACVTAAACAPVPMRGEQGLPVTGVTLAEASRCCAFAGGMVPSRDQLALAAAGTAGRRYPWGDTGAVCRRAAFGLLDGPCGEDASGPDLAGSRPAGASPQGVLDLAGNVAEWTSPPDPAAPTSDVVGGSWMDAGAPALRTWSVRRLPVTTRARDIGFRCAYPLR</sequence>
<dbReference type="PANTHER" id="PTHR23150">
    <property type="entry name" value="SULFATASE MODIFYING FACTOR 1, 2"/>
    <property type="match status" value="1"/>
</dbReference>
<proteinExistence type="predicted"/>
<dbReference type="InterPro" id="IPR016187">
    <property type="entry name" value="CTDL_fold"/>
</dbReference>
<dbReference type="PANTHER" id="PTHR23150:SF19">
    <property type="entry name" value="FORMYLGLYCINE-GENERATING ENZYME"/>
    <property type="match status" value="1"/>
</dbReference>
<dbReference type="SUPFAM" id="SSF56436">
    <property type="entry name" value="C-type lectin-like"/>
    <property type="match status" value="1"/>
</dbReference>
<evidence type="ECO:0000313" key="4">
    <source>
        <dbReference type="Proteomes" id="UP000019678"/>
    </source>
</evidence>
<dbReference type="STRING" id="1192034.CAP_5372"/>
<keyword evidence="4" id="KW-1185">Reference proteome</keyword>
<feature type="chain" id="PRO_5001496904" description="Sulfatase-modifying factor enzyme-like domain-containing protein" evidence="1">
    <location>
        <begin position="23"/>
        <end position="287"/>
    </location>
</feature>
<dbReference type="RefSeq" id="WP_044245692.1">
    <property type="nucleotide sequence ID" value="NZ_ASRX01000044.1"/>
</dbReference>
<feature type="signal peptide" evidence="1">
    <location>
        <begin position="1"/>
        <end position="22"/>
    </location>
</feature>
<organism evidence="3 4">
    <name type="scientific">Chondromyces apiculatus DSM 436</name>
    <dbReference type="NCBI Taxonomy" id="1192034"/>
    <lineage>
        <taxon>Bacteria</taxon>
        <taxon>Pseudomonadati</taxon>
        <taxon>Myxococcota</taxon>
        <taxon>Polyangia</taxon>
        <taxon>Polyangiales</taxon>
        <taxon>Polyangiaceae</taxon>
        <taxon>Chondromyces</taxon>
    </lineage>
</organism>
<dbReference type="Pfam" id="PF03781">
    <property type="entry name" value="FGE-sulfatase"/>
    <property type="match status" value="1"/>
</dbReference>
<dbReference type="Proteomes" id="UP000019678">
    <property type="component" value="Unassembled WGS sequence"/>
</dbReference>
<dbReference type="AlphaFoldDB" id="A0A017T4W4"/>
<evidence type="ECO:0000256" key="1">
    <source>
        <dbReference type="SAM" id="SignalP"/>
    </source>
</evidence>
<dbReference type="EMBL" id="ASRX01000044">
    <property type="protein sequence ID" value="EYF03581.1"/>
    <property type="molecule type" value="Genomic_DNA"/>
</dbReference>
<evidence type="ECO:0000313" key="3">
    <source>
        <dbReference type="EMBL" id="EYF03581.1"/>
    </source>
</evidence>
<comment type="caution">
    <text evidence="3">The sequence shown here is derived from an EMBL/GenBank/DDBJ whole genome shotgun (WGS) entry which is preliminary data.</text>
</comment>
<name>A0A017T4W4_9BACT</name>
<gene>
    <name evidence="3" type="ORF">CAP_5372</name>
</gene>
<keyword evidence="1" id="KW-0732">Signal</keyword>
<dbReference type="eggNOG" id="COG1262">
    <property type="taxonomic scope" value="Bacteria"/>
</dbReference>
<accession>A0A017T4W4</accession>
<dbReference type="OrthoDB" id="5506396at2"/>
<dbReference type="GO" id="GO:0120147">
    <property type="term" value="F:formylglycine-generating oxidase activity"/>
    <property type="evidence" value="ECO:0007669"/>
    <property type="project" value="TreeGrafter"/>
</dbReference>
<reference evidence="3 4" key="1">
    <citation type="submission" date="2013-05" db="EMBL/GenBank/DDBJ databases">
        <title>Genome assembly of Chondromyces apiculatus DSM 436.</title>
        <authorList>
            <person name="Sharma G."/>
            <person name="Khatri I."/>
            <person name="Kaur C."/>
            <person name="Mayilraj S."/>
            <person name="Subramanian S."/>
        </authorList>
    </citation>
    <scope>NUCLEOTIDE SEQUENCE [LARGE SCALE GENOMIC DNA]</scope>
    <source>
        <strain evidence="3 4">DSM 436</strain>
    </source>
</reference>
<dbReference type="Gene3D" id="3.90.1580.10">
    <property type="entry name" value="paralog of FGE (formylglycine-generating enzyme)"/>
    <property type="match status" value="1"/>
</dbReference>
<dbReference type="InterPro" id="IPR051043">
    <property type="entry name" value="Sulfatase_Mod_Factor_Kinase"/>
</dbReference>
<dbReference type="InterPro" id="IPR005532">
    <property type="entry name" value="SUMF_dom"/>
</dbReference>
<evidence type="ECO:0000259" key="2">
    <source>
        <dbReference type="Pfam" id="PF03781"/>
    </source>
</evidence>
<protein>
    <recommendedName>
        <fullName evidence="2">Sulfatase-modifying factor enzyme-like domain-containing protein</fullName>
    </recommendedName>
</protein>
<feature type="domain" description="Sulfatase-modifying factor enzyme-like" evidence="2">
    <location>
        <begin position="79"/>
        <end position="283"/>
    </location>
</feature>
<dbReference type="InterPro" id="IPR042095">
    <property type="entry name" value="SUMF_sf"/>
</dbReference>